<name>A0A5C9A6P2_9GAMM</name>
<organism evidence="2 3">
    <name type="scientific">Parahaliea aestuarii</name>
    <dbReference type="NCBI Taxonomy" id="1852021"/>
    <lineage>
        <taxon>Bacteria</taxon>
        <taxon>Pseudomonadati</taxon>
        <taxon>Pseudomonadota</taxon>
        <taxon>Gammaproteobacteria</taxon>
        <taxon>Cellvibrionales</taxon>
        <taxon>Halieaceae</taxon>
        <taxon>Parahaliea</taxon>
    </lineage>
</organism>
<comment type="caution">
    <text evidence="2">The sequence shown here is derived from an EMBL/GenBank/DDBJ whole genome shotgun (WGS) entry which is preliminary data.</text>
</comment>
<evidence type="ECO:0000313" key="2">
    <source>
        <dbReference type="EMBL" id="TXS94861.1"/>
    </source>
</evidence>
<evidence type="ECO:0000256" key="1">
    <source>
        <dbReference type="SAM" id="Phobius"/>
    </source>
</evidence>
<protein>
    <submittedName>
        <fullName evidence="2">DUF2189 domain-containing protein</fullName>
    </submittedName>
</protein>
<evidence type="ECO:0000313" key="3">
    <source>
        <dbReference type="Proteomes" id="UP000321933"/>
    </source>
</evidence>
<dbReference type="Proteomes" id="UP000321933">
    <property type="component" value="Unassembled WGS sequence"/>
</dbReference>
<feature type="transmembrane region" description="Helical" evidence="1">
    <location>
        <begin position="68"/>
        <end position="88"/>
    </location>
</feature>
<feature type="transmembrane region" description="Helical" evidence="1">
    <location>
        <begin position="119"/>
        <end position="142"/>
    </location>
</feature>
<gene>
    <name evidence="2" type="ORF">FVW59_02855</name>
</gene>
<proteinExistence type="predicted"/>
<dbReference type="AlphaFoldDB" id="A0A5C9A6P2"/>
<feature type="transmembrane region" description="Helical" evidence="1">
    <location>
        <begin position="168"/>
        <end position="192"/>
    </location>
</feature>
<sequence length="258" mass="27908">MATYSRSTHHSGNVAQYRIHRVPMTRPLVWLGRGWQDLLHQPLASLAWGALVSGLGALILAYGRHPYFIAAMASGFLLVGPVITAGLCELSRRRDCGEPGGFEDSLAPLRRNRKGLTEFAQILLLVSLVWFTLSASILYFALGEVAPAVTTTVWGDVMLRLSVPQLTAYIGSGALLALLVFTLSVVTVPMIVDRHVDASTAMHTSLQVSLRDAPAMAVWAVVVTGLVIVGFATGLIAMVLIFPVLGHATWQAYRDLVY</sequence>
<dbReference type="Pfam" id="PF09955">
    <property type="entry name" value="DUF2189"/>
    <property type="match status" value="1"/>
</dbReference>
<reference evidence="2 3" key="1">
    <citation type="submission" date="2019-08" db="EMBL/GenBank/DDBJ databases">
        <title>Parahaliea maris sp. nov., isolated from the surface seawater.</title>
        <authorList>
            <person name="Liu Y."/>
        </authorList>
    </citation>
    <scope>NUCLEOTIDE SEQUENCE [LARGE SCALE GENOMIC DNA]</scope>
    <source>
        <strain evidence="2 3">S2-26</strain>
    </source>
</reference>
<dbReference type="EMBL" id="VRYZ01000001">
    <property type="protein sequence ID" value="TXS94861.1"/>
    <property type="molecule type" value="Genomic_DNA"/>
</dbReference>
<keyword evidence="1" id="KW-0812">Transmembrane</keyword>
<feature type="transmembrane region" description="Helical" evidence="1">
    <location>
        <begin position="213"/>
        <end position="246"/>
    </location>
</feature>
<accession>A0A5C9A6P2</accession>
<keyword evidence="3" id="KW-1185">Reference proteome</keyword>
<keyword evidence="1" id="KW-1133">Transmembrane helix</keyword>
<dbReference type="InterPro" id="IPR018692">
    <property type="entry name" value="DUF2189"/>
</dbReference>
<keyword evidence="1" id="KW-0472">Membrane</keyword>
<feature type="transmembrane region" description="Helical" evidence="1">
    <location>
        <begin position="43"/>
        <end position="62"/>
    </location>
</feature>
<dbReference type="OrthoDB" id="5621705at2"/>